<keyword evidence="3" id="KW-1185">Reference proteome</keyword>
<name>A0ABP3P557_9PROT</name>
<proteinExistence type="predicted"/>
<dbReference type="CDD" id="cd07043">
    <property type="entry name" value="STAS_anti-anti-sigma_factors"/>
    <property type="match status" value="1"/>
</dbReference>
<dbReference type="InterPro" id="IPR002645">
    <property type="entry name" value="STAS_dom"/>
</dbReference>
<protein>
    <recommendedName>
        <fullName evidence="1">STAS domain-containing protein</fullName>
    </recommendedName>
</protein>
<feature type="domain" description="STAS" evidence="1">
    <location>
        <begin position="19"/>
        <end position="99"/>
    </location>
</feature>
<dbReference type="SUPFAM" id="SSF52091">
    <property type="entry name" value="SpoIIaa-like"/>
    <property type="match status" value="1"/>
</dbReference>
<sequence>MQETGENVSESVILPAVADLTEAGPLKQRLEQALGSGIGLTVDASAVQRISSPCLQVLVAGMTAFAKAGGAALSISNPSEAFRETATVLGLMNALELSK</sequence>
<dbReference type="Gene3D" id="3.30.750.24">
    <property type="entry name" value="STAS domain"/>
    <property type="match status" value="1"/>
</dbReference>
<evidence type="ECO:0000313" key="3">
    <source>
        <dbReference type="Proteomes" id="UP001499951"/>
    </source>
</evidence>
<organism evidence="2 3">
    <name type="scientific">Rhizomicrobium electricum</name>
    <dbReference type="NCBI Taxonomy" id="480070"/>
    <lineage>
        <taxon>Bacteria</taxon>
        <taxon>Pseudomonadati</taxon>
        <taxon>Pseudomonadota</taxon>
        <taxon>Alphaproteobacteria</taxon>
        <taxon>Micropepsales</taxon>
        <taxon>Micropepsaceae</taxon>
        <taxon>Rhizomicrobium</taxon>
    </lineage>
</organism>
<dbReference type="Pfam" id="PF13466">
    <property type="entry name" value="STAS_2"/>
    <property type="match status" value="1"/>
</dbReference>
<dbReference type="InterPro" id="IPR058548">
    <property type="entry name" value="MlaB-like_STAS"/>
</dbReference>
<dbReference type="EMBL" id="BAAADD010000001">
    <property type="protein sequence ID" value="GAA0560467.1"/>
    <property type="molecule type" value="Genomic_DNA"/>
</dbReference>
<dbReference type="InterPro" id="IPR036513">
    <property type="entry name" value="STAS_dom_sf"/>
</dbReference>
<dbReference type="Proteomes" id="UP001499951">
    <property type="component" value="Unassembled WGS sequence"/>
</dbReference>
<evidence type="ECO:0000259" key="1">
    <source>
        <dbReference type="PROSITE" id="PS50801"/>
    </source>
</evidence>
<dbReference type="PROSITE" id="PS50801">
    <property type="entry name" value="STAS"/>
    <property type="match status" value="1"/>
</dbReference>
<accession>A0ABP3P557</accession>
<reference evidence="3" key="1">
    <citation type="journal article" date="2019" name="Int. J. Syst. Evol. Microbiol.">
        <title>The Global Catalogue of Microorganisms (GCM) 10K type strain sequencing project: providing services to taxonomists for standard genome sequencing and annotation.</title>
        <authorList>
            <consortium name="The Broad Institute Genomics Platform"/>
            <consortium name="The Broad Institute Genome Sequencing Center for Infectious Disease"/>
            <person name="Wu L."/>
            <person name="Ma J."/>
        </authorList>
    </citation>
    <scope>NUCLEOTIDE SEQUENCE [LARGE SCALE GENOMIC DNA]</scope>
    <source>
        <strain evidence="3">JCM 15089</strain>
    </source>
</reference>
<comment type="caution">
    <text evidence="2">The sequence shown here is derived from an EMBL/GenBank/DDBJ whole genome shotgun (WGS) entry which is preliminary data.</text>
</comment>
<evidence type="ECO:0000313" key="2">
    <source>
        <dbReference type="EMBL" id="GAA0560467.1"/>
    </source>
</evidence>
<gene>
    <name evidence="2" type="ORF">GCM10008942_06190</name>
</gene>